<protein>
    <submittedName>
        <fullName evidence="4">TetR/AcrR family transcriptional regulator</fullName>
    </submittedName>
</protein>
<keyword evidence="5" id="KW-1185">Reference proteome</keyword>
<dbReference type="InterPro" id="IPR001647">
    <property type="entry name" value="HTH_TetR"/>
</dbReference>
<evidence type="ECO:0000259" key="3">
    <source>
        <dbReference type="PROSITE" id="PS50977"/>
    </source>
</evidence>
<evidence type="ECO:0000256" key="2">
    <source>
        <dbReference type="PROSITE-ProRule" id="PRU00335"/>
    </source>
</evidence>
<organism evidence="4 5">
    <name type="scientific">Sporosarcina soli</name>
    <dbReference type="NCBI Taxonomy" id="334736"/>
    <lineage>
        <taxon>Bacteria</taxon>
        <taxon>Bacillati</taxon>
        <taxon>Bacillota</taxon>
        <taxon>Bacilli</taxon>
        <taxon>Bacillales</taxon>
        <taxon>Caryophanaceae</taxon>
        <taxon>Sporosarcina</taxon>
    </lineage>
</organism>
<evidence type="ECO:0000313" key="5">
    <source>
        <dbReference type="Proteomes" id="UP001596109"/>
    </source>
</evidence>
<comment type="caution">
    <text evidence="4">The sequence shown here is derived from an EMBL/GenBank/DDBJ whole genome shotgun (WGS) entry which is preliminary data.</text>
</comment>
<dbReference type="Pfam" id="PF00440">
    <property type="entry name" value="TetR_N"/>
    <property type="match status" value="1"/>
</dbReference>
<dbReference type="InterPro" id="IPR050109">
    <property type="entry name" value="HTH-type_TetR-like_transc_reg"/>
</dbReference>
<gene>
    <name evidence="4" type="ORF">ACFPRA_08760</name>
</gene>
<dbReference type="InterPro" id="IPR009057">
    <property type="entry name" value="Homeodomain-like_sf"/>
</dbReference>
<accession>A0ABW0THS4</accession>
<reference evidence="5" key="1">
    <citation type="journal article" date="2019" name="Int. J. Syst. Evol. Microbiol.">
        <title>The Global Catalogue of Microorganisms (GCM) 10K type strain sequencing project: providing services to taxonomists for standard genome sequencing and annotation.</title>
        <authorList>
            <consortium name="The Broad Institute Genomics Platform"/>
            <consortium name="The Broad Institute Genome Sequencing Center for Infectious Disease"/>
            <person name="Wu L."/>
            <person name="Ma J."/>
        </authorList>
    </citation>
    <scope>NUCLEOTIDE SEQUENCE [LARGE SCALE GENOMIC DNA]</scope>
    <source>
        <strain evidence="5">CGMCC 4.1434</strain>
    </source>
</reference>
<feature type="DNA-binding region" description="H-T-H motif" evidence="2">
    <location>
        <begin position="25"/>
        <end position="44"/>
    </location>
</feature>
<evidence type="ECO:0000313" key="4">
    <source>
        <dbReference type="EMBL" id="MFC5588976.1"/>
    </source>
</evidence>
<keyword evidence="1 2" id="KW-0238">DNA-binding</keyword>
<dbReference type="Proteomes" id="UP001596109">
    <property type="component" value="Unassembled WGS sequence"/>
</dbReference>
<feature type="domain" description="HTH tetR-type" evidence="3">
    <location>
        <begin position="2"/>
        <end position="62"/>
    </location>
</feature>
<proteinExistence type="predicted"/>
<dbReference type="EMBL" id="JBHSNO010000005">
    <property type="protein sequence ID" value="MFC5588976.1"/>
    <property type="molecule type" value="Genomic_DNA"/>
</dbReference>
<evidence type="ECO:0000256" key="1">
    <source>
        <dbReference type="ARBA" id="ARBA00023125"/>
    </source>
</evidence>
<dbReference type="RefSeq" id="WP_381432839.1">
    <property type="nucleotide sequence ID" value="NZ_JBHSNO010000005.1"/>
</dbReference>
<dbReference type="Gene3D" id="1.10.357.10">
    <property type="entry name" value="Tetracycline Repressor, domain 2"/>
    <property type="match status" value="1"/>
</dbReference>
<sequence>MQNTSDKILQAALTLMQDKGYQSVTIKEIAQHADVSEMTVFRHFKTKMGVFESAVEKFSYIPRFEKIFAEYIVWDLETDLTLIAKSYFELMNKNKSIFLIAIQERSDFPELNQAIAKNTMKLKELIIAYFTSMQERNRMKETNVEAQAIIFLTTLYGYFSSTSLWKDHFLHEWEESFLSNTIHLFCEALEK</sequence>
<dbReference type="SUPFAM" id="SSF46689">
    <property type="entry name" value="Homeodomain-like"/>
    <property type="match status" value="1"/>
</dbReference>
<dbReference type="PROSITE" id="PS50977">
    <property type="entry name" value="HTH_TETR_2"/>
    <property type="match status" value="1"/>
</dbReference>
<dbReference type="PANTHER" id="PTHR30055">
    <property type="entry name" value="HTH-TYPE TRANSCRIPTIONAL REGULATOR RUTR"/>
    <property type="match status" value="1"/>
</dbReference>
<dbReference type="PRINTS" id="PR00455">
    <property type="entry name" value="HTHTETR"/>
</dbReference>
<dbReference type="PANTHER" id="PTHR30055:SF226">
    <property type="entry name" value="HTH-TYPE TRANSCRIPTIONAL REGULATOR PKSA"/>
    <property type="match status" value="1"/>
</dbReference>
<name>A0ABW0THS4_9BACL</name>